<feature type="region of interest" description="Disordered" evidence="4">
    <location>
        <begin position="29"/>
        <end position="53"/>
    </location>
</feature>
<gene>
    <name evidence="5" type="ORF">Sv326_0834</name>
</gene>
<feature type="compositionally biased region" description="Basic residues" evidence="4">
    <location>
        <begin position="31"/>
        <end position="43"/>
    </location>
</feature>
<dbReference type="Pfam" id="PF01655">
    <property type="entry name" value="Ribosomal_L32e"/>
    <property type="match status" value="1"/>
</dbReference>
<sequence length="116" mass="13325">MIMVRKRKHPKFFRQNYGRTDMKRIAEGWKRPRGHDNKKRAKHSFAGAEPNIGWRNPHALRDLHPSGAAEALVNNVKEVGNVKKGRVVRIARGVGRKKRNEIVAKAKEMGLRVLNE</sequence>
<evidence type="ECO:0000256" key="4">
    <source>
        <dbReference type="SAM" id="MobiDB-lite"/>
    </source>
</evidence>
<evidence type="ECO:0000313" key="6">
    <source>
        <dbReference type="Proteomes" id="UP000510821"/>
    </source>
</evidence>
<dbReference type="InterPro" id="IPR036351">
    <property type="entry name" value="Ribosomal_eL32_sf"/>
</dbReference>
<dbReference type="AlphaFoldDB" id="A0A7D5XJY6"/>
<keyword evidence="3" id="KW-0687">Ribonucleoprotein</keyword>
<protein>
    <submittedName>
        <fullName evidence="5">LSU ribosomal protein L32e</fullName>
    </submittedName>
</protein>
<proteinExistence type="inferred from homology"/>
<dbReference type="GO" id="GO:0022625">
    <property type="term" value="C:cytosolic large ribosomal subunit"/>
    <property type="evidence" value="ECO:0007669"/>
    <property type="project" value="TreeGrafter"/>
</dbReference>
<dbReference type="GO" id="GO:0006412">
    <property type="term" value="P:translation"/>
    <property type="evidence" value="ECO:0007669"/>
    <property type="project" value="InterPro"/>
</dbReference>
<accession>A0A7D5XJY6</accession>
<dbReference type="SUPFAM" id="SSF52042">
    <property type="entry name" value="Ribosomal protein L32e"/>
    <property type="match status" value="1"/>
</dbReference>
<evidence type="ECO:0000256" key="2">
    <source>
        <dbReference type="ARBA" id="ARBA00022980"/>
    </source>
</evidence>
<reference evidence="6" key="1">
    <citation type="submission" date="2020-07" db="EMBL/GenBank/DDBJ databases">
        <title>Metabolic diversity and evolutionary history of the archaeal phylum ###Micrarchaeota### uncovered from a freshwater lake metagenome.</title>
        <authorList>
            <person name="Kadnikov V.V."/>
            <person name="Savvichev A.S."/>
            <person name="Mardanov A.V."/>
            <person name="Beletsky A.V."/>
            <person name="Chupakov A.V."/>
            <person name="Kokryatskaya N.M."/>
            <person name="Pimenov N.V."/>
            <person name="Ravin N.V."/>
        </authorList>
    </citation>
    <scope>NUCLEOTIDE SEQUENCE [LARGE SCALE GENOMIC DNA]</scope>
</reference>
<evidence type="ECO:0000313" key="5">
    <source>
        <dbReference type="EMBL" id="QLJ53009.1"/>
    </source>
</evidence>
<keyword evidence="2 5" id="KW-0689">Ribosomal protein</keyword>
<evidence type="ECO:0000256" key="1">
    <source>
        <dbReference type="ARBA" id="ARBA00008431"/>
    </source>
</evidence>
<dbReference type="InterPro" id="IPR001515">
    <property type="entry name" value="Ribosomal_eL32"/>
</dbReference>
<dbReference type="EMBL" id="CP058998">
    <property type="protein sequence ID" value="QLJ53009.1"/>
    <property type="molecule type" value="Genomic_DNA"/>
</dbReference>
<dbReference type="PANTHER" id="PTHR23413:SF1">
    <property type="entry name" value="RIBOSOMAL PROTEIN L32"/>
    <property type="match status" value="1"/>
</dbReference>
<name>A0A7D5XJY6_FERL1</name>
<dbReference type="Proteomes" id="UP000510821">
    <property type="component" value="Chromosome"/>
</dbReference>
<dbReference type="SMART" id="SM01393">
    <property type="entry name" value="Ribosomal_L32e"/>
    <property type="match status" value="1"/>
</dbReference>
<dbReference type="KEGG" id="flt:Sv326_0834"/>
<evidence type="ECO:0000256" key="3">
    <source>
        <dbReference type="ARBA" id="ARBA00023274"/>
    </source>
</evidence>
<comment type="similarity">
    <text evidence="1">Belongs to the eukaryotic ribosomal protein eL32 family.</text>
</comment>
<dbReference type="PANTHER" id="PTHR23413">
    <property type="entry name" value="60S RIBOSOMAL PROTEIN L32 AND DNA-DIRECTED RNA POLYMERASE II, SUBUNIT N"/>
    <property type="match status" value="1"/>
</dbReference>
<dbReference type="GO" id="GO:0003735">
    <property type="term" value="F:structural constituent of ribosome"/>
    <property type="evidence" value="ECO:0007669"/>
    <property type="project" value="InterPro"/>
</dbReference>
<organism evidence="5 6">
    <name type="scientific">Fermentimicrarchaeum limneticum</name>
    <dbReference type="NCBI Taxonomy" id="2795018"/>
    <lineage>
        <taxon>Archaea</taxon>
        <taxon>Candidatus Micrarchaeota</taxon>
        <taxon>Candidatus Fermentimicrarchaeales</taxon>
        <taxon>Candidatus Fermentimicrarchaeaceae</taxon>
        <taxon>Candidatus Fermentimicrarchaeum</taxon>
    </lineage>
</organism>